<accession>A0A177CBP9</accession>
<dbReference type="AlphaFoldDB" id="A0A177CBP9"/>
<dbReference type="InterPro" id="IPR010730">
    <property type="entry name" value="HET"/>
</dbReference>
<evidence type="ECO:0000313" key="3">
    <source>
        <dbReference type="EMBL" id="OAG05045.1"/>
    </source>
</evidence>
<keyword evidence="4" id="KW-1185">Reference proteome</keyword>
<proteinExistence type="predicted"/>
<evidence type="ECO:0000259" key="2">
    <source>
        <dbReference type="Pfam" id="PF06985"/>
    </source>
</evidence>
<name>A0A177CBP9_9PLEO</name>
<protein>
    <submittedName>
        <fullName evidence="3">HET-domain-containing protein</fullName>
    </submittedName>
</protein>
<dbReference type="InterPro" id="IPR052895">
    <property type="entry name" value="HetReg/Transcr_Mod"/>
</dbReference>
<reference evidence="3 4" key="1">
    <citation type="submission" date="2016-05" db="EMBL/GenBank/DDBJ databases">
        <title>Comparative analysis of secretome profiles of manganese(II)-oxidizing ascomycete fungi.</title>
        <authorList>
            <consortium name="DOE Joint Genome Institute"/>
            <person name="Zeiner C.A."/>
            <person name="Purvine S.O."/>
            <person name="Zink E.M."/>
            <person name="Wu S."/>
            <person name="Pasa-Tolic L."/>
            <person name="Chaput D.L."/>
            <person name="Haridas S."/>
            <person name="Grigoriev I.V."/>
            <person name="Santelli C.M."/>
            <person name="Hansel C.M."/>
        </authorList>
    </citation>
    <scope>NUCLEOTIDE SEQUENCE [LARGE SCALE GENOMIC DNA]</scope>
    <source>
        <strain evidence="3 4">AP3s5-JAC2a</strain>
    </source>
</reference>
<sequence>MSPLTKKRPRKDQPLRASHARSQTTTSETIYTPLDPELKEIRLIQIAPGRYDDDLRIRLRVHKLEKGGLVFNALSYVWGYEKCRREAILDGHCVTIGRNLDSALRCLRDDLIGRLLWVDALCINQEDIEERNQQVQLMRSIYSSATRVMIWLSARLPTDDFVIHHITRNTIPATTREAILLLRALKRICLRPWFERTWVVQEMALAKESPTLHLGQRSVQWDQFGYYIGVLYNMLENNELGASWPRKSLDAFVFPSHRVHKFVSIRQMMSYRNYDLMELLAATFALQATDPRDKVYGILGF</sequence>
<feature type="domain" description="Heterokaryon incompatibility" evidence="2">
    <location>
        <begin position="71"/>
        <end position="202"/>
    </location>
</feature>
<dbReference type="STRING" id="1460663.A0A177CBP9"/>
<dbReference type="InParanoid" id="A0A177CBP9"/>
<dbReference type="PANTHER" id="PTHR24148:SF82">
    <property type="entry name" value="HETEROKARYON INCOMPATIBILITY DOMAIN-CONTAINING PROTEIN"/>
    <property type="match status" value="1"/>
</dbReference>
<organism evidence="3 4">
    <name type="scientific">Paraphaeosphaeria sporulosa</name>
    <dbReference type="NCBI Taxonomy" id="1460663"/>
    <lineage>
        <taxon>Eukaryota</taxon>
        <taxon>Fungi</taxon>
        <taxon>Dikarya</taxon>
        <taxon>Ascomycota</taxon>
        <taxon>Pezizomycotina</taxon>
        <taxon>Dothideomycetes</taxon>
        <taxon>Pleosporomycetidae</taxon>
        <taxon>Pleosporales</taxon>
        <taxon>Massarineae</taxon>
        <taxon>Didymosphaeriaceae</taxon>
        <taxon>Paraphaeosphaeria</taxon>
    </lineage>
</organism>
<dbReference type="Proteomes" id="UP000077069">
    <property type="component" value="Unassembled WGS sequence"/>
</dbReference>
<dbReference type="RefSeq" id="XP_018035410.1">
    <property type="nucleotide sequence ID" value="XM_018174477.1"/>
</dbReference>
<feature type="region of interest" description="Disordered" evidence="1">
    <location>
        <begin position="1"/>
        <end position="28"/>
    </location>
</feature>
<evidence type="ECO:0000313" key="4">
    <source>
        <dbReference type="Proteomes" id="UP000077069"/>
    </source>
</evidence>
<dbReference type="GeneID" id="28757963"/>
<dbReference type="PANTHER" id="PTHR24148">
    <property type="entry name" value="ANKYRIN REPEAT DOMAIN-CONTAINING PROTEIN 39 HOMOLOG-RELATED"/>
    <property type="match status" value="1"/>
</dbReference>
<dbReference type="OrthoDB" id="3553147at2759"/>
<feature type="compositionally biased region" description="Basic residues" evidence="1">
    <location>
        <begin position="1"/>
        <end position="10"/>
    </location>
</feature>
<evidence type="ECO:0000256" key="1">
    <source>
        <dbReference type="SAM" id="MobiDB-lite"/>
    </source>
</evidence>
<feature type="non-terminal residue" evidence="3">
    <location>
        <position position="301"/>
    </location>
</feature>
<dbReference type="Pfam" id="PF06985">
    <property type="entry name" value="HET"/>
    <property type="match status" value="1"/>
</dbReference>
<gene>
    <name evidence="3" type="ORF">CC84DRAFT_1092716</name>
</gene>
<dbReference type="EMBL" id="KV441553">
    <property type="protein sequence ID" value="OAG05045.1"/>
    <property type="molecule type" value="Genomic_DNA"/>
</dbReference>